<proteinExistence type="predicted"/>
<dbReference type="Proteomes" id="UP000030982">
    <property type="component" value="Unassembled WGS sequence"/>
</dbReference>
<sequence>MSRMILSTDLFDLLATAARRIRNGKMPDGFFDDDALAVESIATELFELNYAAVDDYYGEETDRPEYRFRS</sequence>
<keyword evidence="2" id="KW-1185">Reference proteome</keyword>
<name>A0A0B2AUP1_9MICC</name>
<evidence type="ECO:0000313" key="2">
    <source>
        <dbReference type="Proteomes" id="UP000030982"/>
    </source>
</evidence>
<protein>
    <submittedName>
        <fullName evidence="1">Uncharacterized protein</fullName>
    </submittedName>
</protein>
<gene>
    <name evidence="1" type="ORF">LK10_00595</name>
</gene>
<reference evidence="1 2" key="1">
    <citation type="submission" date="2014-09" db="EMBL/GenBank/DDBJ databases">
        <title>Genome sequence of Sinomonas sp. MUSC 117.</title>
        <authorList>
            <person name="Lee L.-H."/>
        </authorList>
    </citation>
    <scope>NUCLEOTIDE SEQUENCE [LARGE SCALE GENOMIC DNA]</scope>
    <source>
        <strain evidence="1 2">MUSC 117</strain>
    </source>
</reference>
<evidence type="ECO:0000313" key="1">
    <source>
        <dbReference type="EMBL" id="KHL05596.1"/>
    </source>
</evidence>
<dbReference type="EMBL" id="JTDL01000003">
    <property type="protein sequence ID" value="KHL05596.1"/>
    <property type="molecule type" value="Genomic_DNA"/>
</dbReference>
<dbReference type="OrthoDB" id="4963633at2"/>
<dbReference type="AlphaFoldDB" id="A0A0B2AUP1"/>
<organism evidence="1 2">
    <name type="scientific">Sinomonas humi</name>
    <dbReference type="NCBI Taxonomy" id="1338436"/>
    <lineage>
        <taxon>Bacteria</taxon>
        <taxon>Bacillati</taxon>
        <taxon>Actinomycetota</taxon>
        <taxon>Actinomycetes</taxon>
        <taxon>Micrococcales</taxon>
        <taxon>Micrococcaceae</taxon>
        <taxon>Sinomonas</taxon>
    </lineage>
</organism>
<dbReference type="RefSeq" id="WP_043119309.1">
    <property type="nucleotide sequence ID" value="NZ_JTDL01000003.1"/>
</dbReference>
<comment type="caution">
    <text evidence="1">The sequence shown here is derived from an EMBL/GenBank/DDBJ whole genome shotgun (WGS) entry which is preliminary data.</text>
</comment>
<accession>A0A0B2AUP1</accession>